<dbReference type="InterPro" id="IPR007048">
    <property type="entry name" value="IraD/Gp25-like"/>
</dbReference>
<keyword evidence="3" id="KW-1185">Reference proteome</keyword>
<evidence type="ECO:0000313" key="2">
    <source>
        <dbReference type="EMBL" id="GGK00701.1"/>
    </source>
</evidence>
<dbReference type="SUPFAM" id="SSF160719">
    <property type="entry name" value="gpW/gp25-like"/>
    <property type="match status" value="1"/>
</dbReference>
<organism evidence="2 3">
    <name type="scientific">Streptomyces camponoticapitis</name>
    <dbReference type="NCBI Taxonomy" id="1616125"/>
    <lineage>
        <taxon>Bacteria</taxon>
        <taxon>Bacillati</taxon>
        <taxon>Actinomycetota</taxon>
        <taxon>Actinomycetes</taxon>
        <taxon>Kitasatosporales</taxon>
        <taxon>Streptomycetaceae</taxon>
        <taxon>Streptomyces</taxon>
    </lineage>
</organism>
<gene>
    <name evidence="2" type="ORF">GCM10011583_35190</name>
</gene>
<evidence type="ECO:0000259" key="1">
    <source>
        <dbReference type="Pfam" id="PF04965"/>
    </source>
</evidence>
<accession>A0ABQ2EBN9</accession>
<dbReference type="Pfam" id="PF04965">
    <property type="entry name" value="GPW_gp25"/>
    <property type="match status" value="1"/>
</dbReference>
<sequence length="147" mass="16126">MSGRMGQQFIGAGWAFPPRTDATGSIALVRGRHALEESIRLILATSPGERPMRPEFGCAINDYVFAPADAGTAGQLAYEVRLALERWEPRIDVTEVVVRFDEADNGVLYIDIGYTVRGANDPRNLVFPFYVIPQHAEESADDEEAGA</sequence>
<dbReference type="Gene3D" id="3.10.450.40">
    <property type="match status" value="1"/>
</dbReference>
<reference evidence="3" key="1">
    <citation type="journal article" date="2019" name="Int. J. Syst. Evol. Microbiol.">
        <title>The Global Catalogue of Microorganisms (GCM) 10K type strain sequencing project: providing services to taxonomists for standard genome sequencing and annotation.</title>
        <authorList>
            <consortium name="The Broad Institute Genomics Platform"/>
            <consortium name="The Broad Institute Genome Sequencing Center for Infectious Disease"/>
            <person name="Wu L."/>
            <person name="Ma J."/>
        </authorList>
    </citation>
    <scope>NUCLEOTIDE SEQUENCE [LARGE SCALE GENOMIC DNA]</scope>
    <source>
        <strain evidence="3">CGMCC 4.7275</strain>
    </source>
</reference>
<dbReference type="Proteomes" id="UP000660265">
    <property type="component" value="Unassembled WGS sequence"/>
</dbReference>
<comment type="caution">
    <text evidence="2">The sequence shown here is derived from an EMBL/GenBank/DDBJ whole genome shotgun (WGS) entry which is preliminary data.</text>
</comment>
<feature type="domain" description="IraD/Gp25-like" evidence="1">
    <location>
        <begin position="30"/>
        <end position="120"/>
    </location>
</feature>
<evidence type="ECO:0000313" key="3">
    <source>
        <dbReference type="Proteomes" id="UP000660265"/>
    </source>
</evidence>
<proteinExistence type="predicted"/>
<dbReference type="EMBL" id="BMMV01000010">
    <property type="protein sequence ID" value="GGK00701.1"/>
    <property type="molecule type" value="Genomic_DNA"/>
</dbReference>
<protein>
    <recommendedName>
        <fullName evidence="1">IraD/Gp25-like domain-containing protein</fullName>
    </recommendedName>
</protein>
<name>A0ABQ2EBN9_9ACTN</name>